<keyword evidence="6" id="KW-1185">Reference proteome</keyword>
<sequence>MRLIEIVIFGITSLTLILKCHPKFKKNTFVYYLPFLAGALIPIQLLVEGYRWQMVPIFIFIGGLITVDIFQIMRRGGKEYLISHKFVRNTLITLAFLLLLISFIFPVLLPVVDLPDPGGPYGVGKTSLRMIDSARQEIYTAETDDHRNLLVTIWYPAQTDKETPVCTYWDKKGIIGKAYSINADMGSFWYSHLSIVKTNSHCDAAVSSAENSYPVIIYSHSFYGHNTENTMLFEELASNGYIVASISHSIETIGSLYPDGEFVPGDYAYISELFDTHSDIEENLYAEITQTDDINVKIELVKEILVVDEESNNLIETRVQDAIFVLDQLEILNQTGGIFDSKLNLDRVGIMGWSFGGATAIEASLADDRFKAGIDIDGWPYGEQFASEKTISQPFMLIQSGDEDELEDIVGQLIFEKTTGPSYRLAVENTQHTNFWDFPLFFRIYQRFDYWGSMDPIRMTEINKAFILEFFNKYLKGMDVDFLTDASEQFPDVSIISVNPGS</sequence>
<dbReference type="Proteomes" id="UP000256388">
    <property type="component" value="Unassembled WGS sequence"/>
</dbReference>
<dbReference type="OrthoDB" id="9814760at2"/>
<feature type="transmembrane region" description="Helical" evidence="4">
    <location>
        <begin position="91"/>
        <end position="112"/>
    </location>
</feature>
<dbReference type="PANTHER" id="PTHR10272:SF0">
    <property type="entry name" value="PLATELET-ACTIVATING FACTOR ACETYLHYDROLASE"/>
    <property type="match status" value="1"/>
</dbReference>
<evidence type="ECO:0000256" key="4">
    <source>
        <dbReference type="SAM" id="Phobius"/>
    </source>
</evidence>
<evidence type="ECO:0000256" key="3">
    <source>
        <dbReference type="ARBA" id="ARBA00023098"/>
    </source>
</evidence>
<organism evidence="5 6">
    <name type="scientific">Pelolinea submarina</name>
    <dbReference type="NCBI Taxonomy" id="913107"/>
    <lineage>
        <taxon>Bacteria</taxon>
        <taxon>Bacillati</taxon>
        <taxon>Chloroflexota</taxon>
        <taxon>Anaerolineae</taxon>
        <taxon>Anaerolineales</taxon>
        <taxon>Anaerolineaceae</taxon>
        <taxon>Pelolinea</taxon>
    </lineage>
</organism>
<keyword evidence="1 5" id="KW-0378">Hydrolase</keyword>
<dbReference type="SUPFAM" id="SSF53474">
    <property type="entry name" value="alpha/beta-Hydrolases"/>
    <property type="match status" value="1"/>
</dbReference>
<accession>A0A347ZV22</accession>
<protein>
    <submittedName>
        <fullName evidence="5">Platelet-activating factor acetylhydrolase isoform II</fullName>
    </submittedName>
</protein>
<evidence type="ECO:0000313" key="6">
    <source>
        <dbReference type="Proteomes" id="UP000256388"/>
    </source>
</evidence>
<dbReference type="InterPro" id="IPR029058">
    <property type="entry name" value="AB_hydrolase_fold"/>
</dbReference>
<comment type="caution">
    <text evidence="5">The sequence shown here is derived from an EMBL/GenBank/DDBJ whole genome shotgun (WGS) entry which is preliminary data.</text>
</comment>
<dbReference type="RefSeq" id="WP_116223453.1">
    <property type="nucleotide sequence ID" value="NZ_AP018437.1"/>
</dbReference>
<keyword evidence="4" id="KW-0812">Transmembrane</keyword>
<dbReference type="AlphaFoldDB" id="A0A347ZV22"/>
<dbReference type="GO" id="GO:0016042">
    <property type="term" value="P:lipid catabolic process"/>
    <property type="evidence" value="ECO:0007669"/>
    <property type="project" value="UniProtKB-KW"/>
</dbReference>
<reference evidence="5 6" key="1">
    <citation type="submission" date="2018-08" db="EMBL/GenBank/DDBJ databases">
        <title>Genomic Encyclopedia of Type Strains, Phase IV (KMG-IV): sequencing the most valuable type-strain genomes for metagenomic binning, comparative biology and taxonomic classification.</title>
        <authorList>
            <person name="Goeker M."/>
        </authorList>
    </citation>
    <scope>NUCLEOTIDE SEQUENCE [LARGE SCALE GENOMIC DNA]</scope>
    <source>
        <strain evidence="5 6">DSM 23923</strain>
    </source>
</reference>
<dbReference type="PANTHER" id="PTHR10272">
    <property type="entry name" value="PLATELET-ACTIVATING FACTOR ACETYLHYDROLASE"/>
    <property type="match status" value="1"/>
</dbReference>
<dbReference type="EMBL" id="QUMS01000001">
    <property type="protein sequence ID" value="REG10261.1"/>
    <property type="molecule type" value="Genomic_DNA"/>
</dbReference>
<feature type="transmembrane region" description="Helical" evidence="4">
    <location>
        <begin position="29"/>
        <end position="47"/>
    </location>
</feature>
<evidence type="ECO:0000313" key="5">
    <source>
        <dbReference type="EMBL" id="REG10261.1"/>
    </source>
</evidence>
<proteinExistence type="predicted"/>
<keyword evidence="2" id="KW-0442">Lipid degradation</keyword>
<dbReference type="Gene3D" id="3.40.50.1820">
    <property type="entry name" value="alpha/beta hydrolase"/>
    <property type="match status" value="1"/>
</dbReference>
<evidence type="ECO:0000256" key="2">
    <source>
        <dbReference type="ARBA" id="ARBA00022963"/>
    </source>
</evidence>
<evidence type="ECO:0000256" key="1">
    <source>
        <dbReference type="ARBA" id="ARBA00022801"/>
    </source>
</evidence>
<keyword evidence="4" id="KW-1133">Transmembrane helix</keyword>
<feature type="transmembrane region" description="Helical" evidence="4">
    <location>
        <begin position="53"/>
        <end position="70"/>
    </location>
</feature>
<dbReference type="Pfam" id="PF03403">
    <property type="entry name" value="PAF-AH_p_II"/>
    <property type="match status" value="1"/>
</dbReference>
<gene>
    <name evidence="5" type="ORF">DFR64_0114</name>
</gene>
<keyword evidence="3" id="KW-0443">Lipid metabolism</keyword>
<dbReference type="GO" id="GO:0003847">
    <property type="term" value="F:1-alkyl-2-acetylglycerophosphocholine esterase activity"/>
    <property type="evidence" value="ECO:0007669"/>
    <property type="project" value="TreeGrafter"/>
</dbReference>
<keyword evidence="4" id="KW-0472">Membrane</keyword>
<name>A0A347ZV22_9CHLR</name>